<evidence type="ECO:0000313" key="2">
    <source>
        <dbReference type="Proteomes" id="UP000683000"/>
    </source>
</evidence>
<dbReference type="OrthoDB" id="3270804at2759"/>
<organism evidence="1 2">
    <name type="scientific">Boletus reticuloceps</name>
    <dbReference type="NCBI Taxonomy" id="495285"/>
    <lineage>
        <taxon>Eukaryota</taxon>
        <taxon>Fungi</taxon>
        <taxon>Dikarya</taxon>
        <taxon>Basidiomycota</taxon>
        <taxon>Agaricomycotina</taxon>
        <taxon>Agaricomycetes</taxon>
        <taxon>Agaricomycetidae</taxon>
        <taxon>Boletales</taxon>
        <taxon>Boletineae</taxon>
        <taxon>Boletaceae</taxon>
        <taxon>Boletoideae</taxon>
        <taxon>Boletus</taxon>
    </lineage>
</organism>
<reference evidence="1" key="1">
    <citation type="submission" date="2021-03" db="EMBL/GenBank/DDBJ databases">
        <title>Evolutionary innovations through gain and loss of genes in the ectomycorrhizal Boletales.</title>
        <authorList>
            <person name="Wu G."/>
            <person name="Miyauchi S."/>
            <person name="Morin E."/>
            <person name="Yang Z.-L."/>
            <person name="Xu J."/>
            <person name="Martin F.M."/>
        </authorList>
    </citation>
    <scope>NUCLEOTIDE SEQUENCE</scope>
    <source>
        <strain evidence="1">BR01</strain>
    </source>
</reference>
<protein>
    <submittedName>
        <fullName evidence="1">Uncharacterized protein</fullName>
    </submittedName>
</protein>
<dbReference type="AlphaFoldDB" id="A0A8I2YKL9"/>
<accession>A0A8I2YKL9</accession>
<name>A0A8I2YKL9_9AGAM</name>
<sequence>MAQSDFATVLHLLEGLTLTPLEASKVVSVLKIGVPVDTKESAEPADTVAAGTNTLMDPTINGVAAPPLDKKTTTPISPADLLPTTAIEVDGQARFVRTYKGFVFEVPRDSSQGPFYVITKGCRIRIIDDWGVSSDAVIGVSGAAFVKVASLQAGLTRMLRAIDNGVAKVILKE</sequence>
<gene>
    <name evidence="1" type="ORF">JVT61DRAFT_4747</name>
</gene>
<comment type="caution">
    <text evidence="1">The sequence shown here is derived from an EMBL/GenBank/DDBJ whole genome shotgun (WGS) entry which is preliminary data.</text>
</comment>
<dbReference type="EMBL" id="JAGFBS010000019">
    <property type="protein sequence ID" value="KAG6374104.1"/>
    <property type="molecule type" value="Genomic_DNA"/>
</dbReference>
<proteinExistence type="predicted"/>
<keyword evidence="2" id="KW-1185">Reference proteome</keyword>
<dbReference type="Proteomes" id="UP000683000">
    <property type="component" value="Unassembled WGS sequence"/>
</dbReference>
<evidence type="ECO:0000313" key="1">
    <source>
        <dbReference type="EMBL" id="KAG6374104.1"/>
    </source>
</evidence>